<organism evidence="9 10">
    <name type="scientific">Granulicella cerasi</name>
    <dbReference type="NCBI Taxonomy" id="741063"/>
    <lineage>
        <taxon>Bacteria</taxon>
        <taxon>Pseudomonadati</taxon>
        <taxon>Acidobacteriota</taxon>
        <taxon>Terriglobia</taxon>
        <taxon>Terriglobales</taxon>
        <taxon>Acidobacteriaceae</taxon>
        <taxon>Granulicella</taxon>
    </lineage>
</organism>
<dbReference type="EMBL" id="JBHSWI010000001">
    <property type="protein sequence ID" value="MFC6644368.1"/>
    <property type="molecule type" value="Genomic_DNA"/>
</dbReference>
<feature type="domain" description="Phage shock protein PspC N-terminal" evidence="7">
    <location>
        <begin position="38"/>
        <end position="94"/>
    </location>
</feature>
<gene>
    <name evidence="9" type="ORF">ACFQBQ_01920</name>
</gene>
<evidence type="ECO:0000313" key="10">
    <source>
        <dbReference type="Proteomes" id="UP001596391"/>
    </source>
</evidence>
<keyword evidence="2" id="KW-1003">Cell membrane</keyword>
<proteinExistence type="predicted"/>
<dbReference type="Pfam" id="PF04024">
    <property type="entry name" value="PspC"/>
    <property type="match status" value="1"/>
</dbReference>
<dbReference type="RefSeq" id="WP_263372303.1">
    <property type="nucleotide sequence ID" value="NZ_JAGSYD010000004.1"/>
</dbReference>
<dbReference type="Proteomes" id="UP001596391">
    <property type="component" value="Unassembled WGS sequence"/>
</dbReference>
<evidence type="ECO:0000256" key="1">
    <source>
        <dbReference type="ARBA" id="ARBA00004162"/>
    </source>
</evidence>
<evidence type="ECO:0000256" key="3">
    <source>
        <dbReference type="ARBA" id="ARBA00022692"/>
    </source>
</evidence>
<evidence type="ECO:0000256" key="4">
    <source>
        <dbReference type="ARBA" id="ARBA00022989"/>
    </source>
</evidence>
<evidence type="ECO:0000313" key="9">
    <source>
        <dbReference type="EMBL" id="MFC6644368.1"/>
    </source>
</evidence>
<protein>
    <submittedName>
        <fullName evidence="9">PspC domain-containing protein</fullName>
    </submittedName>
</protein>
<keyword evidence="5 6" id="KW-0472">Membrane</keyword>
<name>A0ABW1Z685_9BACT</name>
<dbReference type="InterPro" id="IPR026870">
    <property type="entry name" value="Zinc_ribbon_dom"/>
</dbReference>
<feature type="domain" description="Zinc-ribbon" evidence="8">
    <location>
        <begin position="3"/>
        <end position="22"/>
    </location>
</feature>
<reference evidence="10" key="1">
    <citation type="journal article" date="2019" name="Int. J. Syst. Evol. Microbiol.">
        <title>The Global Catalogue of Microorganisms (GCM) 10K type strain sequencing project: providing services to taxonomists for standard genome sequencing and annotation.</title>
        <authorList>
            <consortium name="The Broad Institute Genomics Platform"/>
            <consortium name="The Broad Institute Genome Sequencing Center for Infectious Disease"/>
            <person name="Wu L."/>
            <person name="Ma J."/>
        </authorList>
    </citation>
    <scope>NUCLEOTIDE SEQUENCE [LARGE SCALE GENOMIC DNA]</scope>
    <source>
        <strain evidence="10">CGMCC 1.16026</strain>
    </source>
</reference>
<evidence type="ECO:0000256" key="6">
    <source>
        <dbReference type="SAM" id="Phobius"/>
    </source>
</evidence>
<keyword evidence="4 6" id="KW-1133">Transmembrane helix</keyword>
<keyword evidence="10" id="KW-1185">Reference proteome</keyword>
<dbReference type="InterPro" id="IPR007168">
    <property type="entry name" value="Phageshock_PspC_N"/>
</dbReference>
<sequence length="109" mass="11760">MMCTVCGKEVQSGARFCSHCGAYVVPETLYGYSGPRSRFVRPQEGRMIAGVCAGIARYYAIDVAIVRLVVALCILFAGLPIVAYLIAWLVMPNEEFVPMAPPQNSAGAQ</sequence>
<evidence type="ECO:0000256" key="5">
    <source>
        <dbReference type="ARBA" id="ARBA00023136"/>
    </source>
</evidence>
<dbReference type="PANTHER" id="PTHR33885">
    <property type="entry name" value="PHAGE SHOCK PROTEIN C"/>
    <property type="match status" value="1"/>
</dbReference>
<dbReference type="PANTHER" id="PTHR33885:SF3">
    <property type="entry name" value="PHAGE SHOCK PROTEIN C"/>
    <property type="match status" value="1"/>
</dbReference>
<keyword evidence="3 6" id="KW-0812">Transmembrane</keyword>
<dbReference type="Pfam" id="PF13240">
    <property type="entry name" value="Zn_Ribbon_1"/>
    <property type="match status" value="1"/>
</dbReference>
<evidence type="ECO:0000259" key="8">
    <source>
        <dbReference type="Pfam" id="PF13240"/>
    </source>
</evidence>
<evidence type="ECO:0000259" key="7">
    <source>
        <dbReference type="Pfam" id="PF04024"/>
    </source>
</evidence>
<accession>A0ABW1Z685</accession>
<comment type="caution">
    <text evidence="9">The sequence shown here is derived from an EMBL/GenBank/DDBJ whole genome shotgun (WGS) entry which is preliminary data.</text>
</comment>
<feature type="transmembrane region" description="Helical" evidence="6">
    <location>
        <begin position="65"/>
        <end position="91"/>
    </location>
</feature>
<dbReference type="InterPro" id="IPR052027">
    <property type="entry name" value="PspC"/>
</dbReference>
<comment type="subcellular location">
    <subcellularLocation>
        <location evidence="1">Cell membrane</location>
        <topology evidence="1">Single-pass membrane protein</topology>
    </subcellularLocation>
</comment>
<evidence type="ECO:0000256" key="2">
    <source>
        <dbReference type="ARBA" id="ARBA00022475"/>
    </source>
</evidence>